<gene>
    <name evidence="1" type="ORF">BJP36_12280</name>
</gene>
<reference evidence="2" key="1">
    <citation type="submission" date="2016-10" db="EMBL/GenBank/DDBJ databases">
        <title>Comparative genomics uncovers the prolific and rare metabolic potential of the cyanobacterial genus Moorea.</title>
        <authorList>
            <person name="Leao T."/>
            <person name="Castelao G."/>
            <person name="Korobeynikov A."/>
            <person name="Monroe E.A."/>
            <person name="Podell S."/>
            <person name="Glukhov E."/>
            <person name="Allen E."/>
            <person name="Gerwick W.H."/>
            <person name="Gerwick L."/>
        </authorList>
    </citation>
    <scope>NUCLEOTIDE SEQUENCE [LARGE SCALE GENOMIC DNA]</scope>
    <source>
        <strain evidence="2">JHB</strain>
    </source>
</reference>
<dbReference type="AlphaFoldDB" id="A0A1D9FYX3"/>
<dbReference type="EMBL" id="CP017708">
    <property type="protein sequence ID" value="AOY80582.2"/>
    <property type="molecule type" value="Genomic_DNA"/>
</dbReference>
<protein>
    <submittedName>
        <fullName evidence="1">Uncharacterized protein</fullName>
    </submittedName>
</protein>
<dbReference type="Proteomes" id="UP000176944">
    <property type="component" value="Chromosome"/>
</dbReference>
<evidence type="ECO:0000313" key="1">
    <source>
        <dbReference type="EMBL" id="AOY80582.2"/>
    </source>
</evidence>
<organism evidence="1 2">
    <name type="scientific">Moorena producens (strain JHB)</name>
    <dbReference type="NCBI Taxonomy" id="1454205"/>
    <lineage>
        <taxon>Bacteria</taxon>
        <taxon>Bacillati</taxon>
        <taxon>Cyanobacteriota</taxon>
        <taxon>Cyanophyceae</taxon>
        <taxon>Coleofasciculales</taxon>
        <taxon>Coleofasciculaceae</taxon>
        <taxon>Moorena</taxon>
    </lineage>
</organism>
<name>A0A1D9FYX3_MOOP1</name>
<sequence>MRDLPEGGKEVFFDPEHIGFQTVEAILDGFSPPVAIAVGSREYDRNPQQSGFKTPPFLYLQQHYAI</sequence>
<accession>A0A1D9FYX3</accession>
<evidence type="ECO:0000313" key="2">
    <source>
        <dbReference type="Proteomes" id="UP000176944"/>
    </source>
</evidence>
<proteinExistence type="predicted"/>